<protein>
    <submittedName>
        <fullName evidence="1">Uncharacterized protein</fullName>
    </submittedName>
</protein>
<organism evidence="1">
    <name type="scientific">marine metagenome</name>
    <dbReference type="NCBI Taxonomy" id="408172"/>
    <lineage>
        <taxon>unclassified sequences</taxon>
        <taxon>metagenomes</taxon>
        <taxon>ecological metagenomes</taxon>
    </lineage>
</organism>
<dbReference type="AlphaFoldDB" id="A0A383DJN5"/>
<evidence type="ECO:0000313" key="1">
    <source>
        <dbReference type="EMBL" id="SVE44651.1"/>
    </source>
</evidence>
<name>A0A383DJN5_9ZZZZ</name>
<dbReference type="EMBL" id="UINC01217865">
    <property type="protein sequence ID" value="SVE44651.1"/>
    <property type="molecule type" value="Genomic_DNA"/>
</dbReference>
<feature type="non-terminal residue" evidence="1">
    <location>
        <position position="42"/>
    </location>
</feature>
<reference evidence="1" key="1">
    <citation type="submission" date="2018-05" db="EMBL/GenBank/DDBJ databases">
        <authorList>
            <person name="Lanie J.A."/>
            <person name="Ng W.-L."/>
            <person name="Kazmierczak K.M."/>
            <person name="Andrzejewski T.M."/>
            <person name="Davidsen T.M."/>
            <person name="Wayne K.J."/>
            <person name="Tettelin H."/>
            <person name="Glass J.I."/>
            <person name="Rusch D."/>
            <person name="Podicherti R."/>
            <person name="Tsui H.-C.T."/>
            <person name="Winkler M.E."/>
        </authorList>
    </citation>
    <scope>NUCLEOTIDE SEQUENCE</scope>
</reference>
<sequence length="42" mass="4927">MRKIHYPAPWPKPFDIPPPGRLFDPGDVEFLFNFVHVANCLF</sequence>
<proteinExistence type="predicted"/>
<accession>A0A383DJN5</accession>
<gene>
    <name evidence="1" type="ORF">METZ01_LOCUS497505</name>
</gene>